<dbReference type="PANTHER" id="PTHR43539">
    <property type="entry name" value="FLAVIN-BINDING MONOOXYGENASE-LIKE PROTEIN (AFU_ORTHOLOGUE AFUA_4G09220)"/>
    <property type="match status" value="1"/>
</dbReference>
<dbReference type="Pfam" id="PF13738">
    <property type="entry name" value="Pyr_redox_3"/>
    <property type="match status" value="1"/>
</dbReference>
<keyword evidence="1 2" id="KW-0560">Oxidoreductase</keyword>
<dbReference type="InterPro" id="IPR036188">
    <property type="entry name" value="FAD/NAD-bd_sf"/>
</dbReference>
<protein>
    <submittedName>
        <fullName evidence="2">Flavin-containing monooxygenase</fullName>
        <ecNumber evidence="2">1.14.13.-</ecNumber>
    </submittedName>
</protein>
<evidence type="ECO:0000256" key="1">
    <source>
        <dbReference type="ARBA" id="ARBA00023002"/>
    </source>
</evidence>
<dbReference type="InterPro" id="IPR050982">
    <property type="entry name" value="Auxin_biosynth/cation_transpt"/>
</dbReference>
<dbReference type="EMBL" id="JBHSEN010000002">
    <property type="protein sequence ID" value="MFC4430865.1"/>
    <property type="molecule type" value="Genomic_DNA"/>
</dbReference>
<evidence type="ECO:0000313" key="3">
    <source>
        <dbReference type="Proteomes" id="UP001595965"/>
    </source>
</evidence>
<dbReference type="Gene3D" id="3.50.50.60">
    <property type="entry name" value="FAD/NAD(P)-binding domain"/>
    <property type="match status" value="1"/>
</dbReference>
<dbReference type="PRINTS" id="PR00368">
    <property type="entry name" value="FADPNR"/>
</dbReference>
<dbReference type="SUPFAM" id="SSF51905">
    <property type="entry name" value="FAD/NAD(P)-binding domain"/>
    <property type="match status" value="1"/>
</dbReference>
<organism evidence="2 3">
    <name type="scientific">Citricoccus alkalitolerans</name>
    <dbReference type="NCBI Taxonomy" id="246603"/>
    <lineage>
        <taxon>Bacteria</taxon>
        <taxon>Bacillati</taxon>
        <taxon>Actinomycetota</taxon>
        <taxon>Actinomycetes</taxon>
        <taxon>Micrococcales</taxon>
        <taxon>Micrococcaceae</taxon>
        <taxon>Citricoccus</taxon>
    </lineage>
</organism>
<sequence length="438" mass="45360">MSTSERSSATELLAVVVIGAGQAGLSAAGQLLRKGLEPWEDFVVLDANDGPGGAWRHRWDSLTFDAAHGIHDLPGLPLGTPDPTEPASRVVSRYYGIYEREHGLPVVRPAKVESVVHHMEQGAPAPEAVPNAAASEHGTFTVTATDGRMWRARTVINATGTWDSPYIPYHPGIAEFTGRQLHTQGFTAAEDFTGQRVLVVGGGTSALQFLLQLDAAGAHPMWSTRRAPDWTDRFFDSSWGVNVEASVSARTTMGLPPLSVVAATGLPVTDQYLAGLASGVLISRGPLRRITPTGVVLDGPGPDGGAIPSQGPVADRLLASGGAAAGGLGHVPVLPGRACTALSTEDPLTTWETPVDVILWATGFRASLDHLAPVHIRERGGGVVMAADGVSVAKSPGLFLVGYGASASTIGATRAGRRAAVEAVRTVDAAAGAPASTK</sequence>
<comment type="caution">
    <text evidence="2">The sequence shown here is derived from an EMBL/GenBank/DDBJ whole genome shotgun (WGS) entry which is preliminary data.</text>
</comment>
<keyword evidence="2" id="KW-0503">Monooxygenase</keyword>
<evidence type="ECO:0000313" key="2">
    <source>
        <dbReference type="EMBL" id="MFC4430865.1"/>
    </source>
</evidence>
<accession>A0ABV8Y2X0</accession>
<dbReference type="RefSeq" id="WP_344225732.1">
    <property type="nucleotide sequence ID" value="NZ_BAAALH010000001.1"/>
</dbReference>
<name>A0ABV8Y2X0_9MICC</name>
<gene>
    <name evidence="2" type="ORF">ACFO0K_14415</name>
</gene>
<proteinExistence type="predicted"/>
<dbReference type="PRINTS" id="PR00411">
    <property type="entry name" value="PNDRDTASEI"/>
</dbReference>
<dbReference type="Pfam" id="PF13450">
    <property type="entry name" value="NAD_binding_8"/>
    <property type="match status" value="1"/>
</dbReference>
<reference evidence="3" key="1">
    <citation type="journal article" date="2019" name="Int. J. Syst. Evol. Microbiol.">
        <title>The Global Catalogue of Microorganisms (GCM) 10K type strain sequencing project: providing services to taxonomists for standard genome sequencing and annotation.</title>
        <authorList>
            <consortium name="The Broad Institute Genomics Platform"/>
            <consortium name="The Broad Institute Genome Sequencing Center for Infectious Disease"/>
            <person name="Wu L."/>
            <person name="Ma J."/>
        </authorList>
    </citation>
    <scope>NUCLEOTIDE SEQUENCE [LARGE SCALE GENOMIC DNA]</scope>
    <source>
        <strain evidence="3">CGMCC 1.12125</strain>
    </source>
</reference>
<keyword evidence="3" id="KW-1185">Reference proteome</keyword>
<dbReference type="Proteomes" id="UP001595965">
    <property type="component" value="Unassembled WGS sequence"/>
</dbReference>
<dbReference type="EC" id="1.14.13.-" evidence="2"/>
<dbReference type="GO" id="GO:0004497">
    <property type="term" value="F:monooxygenase activity"/>
    <property type="evidence" value="ECO:0007669"/>
    <property type="project" value="UniProtKB-KW"/>
</dbReference>
<dbReference type="PANTHER" id="PTHR43539:SF78">
    <property type="entry name" value="FLAVIN-CONTAINING MONOOXYGENASE"/>
    <property type="match status" value="1"/>
</dbReference>